<reference evidence="2" key="1">
    <citation type="submission" date="2009-11" db="EMBL/GenBank/DDBJ databases">
        <title>The complete chromosome 1 of Sphaerobacter thermophilus DSM 20745.</title>
        <authorList>
            <person name="Lucas S."/>
            <person name="Copeland A."/>
            <person name="Lapidus A."/>
            <person name="Glavina del Rio T."/>
            <person name="Dalin E."/>
            <person name="Tice H."/>
            <person name="Bruce D."/>
            <person name="Goodwin L."/>
            <person name="Pitluck S."/>
            <person name="Kyrpides N."/>
            <person name="Mavromatis K."/>
            <person name="Ivanova N."/>
            <person name="Mikhailova N."/>
            <person name="LaButti K.M."/>
            <person name="Clum A."/>
            <person name="Sun H.I."/>
            <person name="Brettin T."/>
            <person name="Detter J.C."/>
            <person name="Han C."/>
            <person name="Larimer F."/>
            <person name="Land M."/>
            <person name="Hauser L."/>
            <person name="Markowitz V."/>
            <person name="Cheng J.F."/>
            <person name="Hugenholtz P."/>
            <person name="Woyke T."/>
            <person name="Wu D."/>
            <person name="Steenblock K."/>
            <person name="Schneider S."/>
            <person name="Pukall R."/>
            <person name="Goeker M."/>
            <person name="Klenk H.P."/>
            <person name="Eisen J.A."/>
        </authorList>
    </citation>
    <scope>NUCLEOTIDE SEQUENCE [LARGE SCALE GENOMIC DNA]</scope>
    <source>
        <strain evidence="2">ATCC 49802 / DSM 20745 / S 6022</strain>
    </source>
</reference>
<name>D1C345_SPHTD</name>
<protein>
    <submittedName>
        <fullName evidence="1">Uncharacterized protein</fullName>
    </submittedName>
</protein>
<dbReference type="KEGG" id="sti:Sthe_1227"/>
<dbReference type="HOGENOM" id="CLU_3296722_0_0_0"/>
<organism evidence="1 2">
    <name type="scientific">Sphaerobacter thermophilus (strain ATCC 49802 / DSM 20745 / KCCM 41009 / NCIMB 13125 / S 6022)</name>
    <dbReference type="NCBI Taxonomy" id="479434"/>
    <lineage>
        <taxon>Bacteria</taxon>
        <taxon>Pseudomonadati</taxon>
        <taxon>Thermomicrobiota</taxon>
        <taxon>Thermomicrobia</taxon>
        <taxon>Sphaerobacterales</taxon>
        <taxon>Sphaerobacterineae</taxon>
        <taxon>Sphaerobacteraceae</taxon>
        <taxon>Sphaerobacter</taxon>
    </lineage>
</organism>
<sequence length="40" mass="4720">MSSVRLSEEHLTYLLFLLRNSAKPMTTDDLVRALRERLSR</sequence>
<reference evidence="1 2" key="2">
    <citation type="journal article" date="2010" name="Stand. Genomic Sci.">
        <title>Complete genome sequence of Desulfohalobium retbaense type strain (HR(100)).</title>
        <authorList>
            <person name="Spring S."/>
            <person name="Nolan M."/>
            <person name="Lapidus A."/>
            <person name="Glavina Del Rio T."/>
            <person name="Copeland A."/>
            <person name="Tice H."/>
            <person name="Cheng J.F."/>
            <person name="Lucas S."/>
            <person name="Land M."/>
            <person name="Chen F."/>
            <person name="Bruce D."/>
            <person name="Goodwin L."/>
            <person name="Pitluck S."/>
            <person name="Ivanova N."/>
            <person name="Mavromatis K."/>
            <person name="Mikhailova N."/>
            <person name="Pati A."/>
            <person name="Chen A."/>
            <person name="Palaniappan K."/>
            <person name="Hauser L."/>
            <person name="Chang Y.J."/>
            <person name="Jeffries C.D."/>
            <person name="Munk C."/>
            <person name="Kiss H."/>
            <person name="Chain P."/>
            <person name="Han C."/>
            <person name="Brettin T."/>
            <person name="Detter J.C."/>
            <person name="Schuler E."/>
            <person name="Goker M."/>
            <person name="Rohde M."/>
            <person name="Bristow J."/>
            <person name="Eisen J.A."/>
            <person name="Markowitz V."/>
            <person name="Hugenholtz P."/>
            <person name="Kyrpides N.C."/>
            <person name="Klenk H.P."/>
        </authorList>
    </citation>
    <scope>NUCLEOTIDE SEQUENCE [LARGE SCALE GENOMIC DNA]</scope>
    <source>
        <strain evidence="2">ATCC 49802 / DSM 20745 / S 6022</strain>
    </source>
</reference>
<dbReference type="EMBL" id="CP001823">
    <property type="protein sequence ID" value="ACZ38662.1"/>
    <property type="molecule type" value="Genomic_DNA"/>
</dbReference>
<dbReference type="AlphaFoldDB" id="D1C345"/>
<proteinExistence type="predicted"/>
<gene>
    <name evidence="1" type="ordered locus">Sthe_1227</name>
</gene>
<dbReference type="Proteomes" id="UP000002027">
    <property type="component" value="Chromosome 1"/>
</dbReference>
<keyword evidence="2" id="KW-1185">Reference proteome</keyword>
<dbReference type="RefSeq" id="WP_012871709.1">
    <property type="nucleotide sequence ID" value="NC_013523.1"/>
</dbReference>
<dbReference type="STRING" id="479434.Sthe_1227"/>
<dbReference type="InParanoid" id="D1C345"/>
<evidence type="ECO:0000313" key="1">
    <source>
        <dbReference type="EMBL" id="ACZ38662.1"/>
    </source>
</evidence>
<evidence type="ECO:0000313" key="2">
    <source>
        <dbReference type="Proteomes" id="UP000002027"/>
    </source>
</evidence>
<accession>D1C345</accession>